<name>A0A5J4ZPX2_9ASTE</name>
<gene>
    <name evidence="2" type="ORF">F0562_011606</name>
</gene>
<evidence type="ECO:0000313" key="3">
    <source>
        <dbReference type="Proteomes" id="UP000325577"/>
    </source>
</evidence>
<evidence type="ECO:0000313" key="2">
    <source>
        <dbReference type="EMBL" id="KAA8520933.1"/>
    </source>
</evidence>
<dbReference type="EMBL" id="CM018048">
    <property type="protein sequence ID" value="KAA8520933.1"/>
    <property type="molecule type" value="Genomic_DNA"/>
</dbReference>
<organism evidence="2 3">
    <name type="scientific">Nyssa sinensis</name>
    <dbReference type="NCBI Taxonomy" id="561372"/>
    <lineage>
        <taxon>Eukaryota</taxon>
        <taxon>Viridiplantae</taxon>
        <taxon>Streptophyta</taxon>
        <taxon>Embryophyta</taxon>
        <taxon>Tracheophyta</taxon>
        <taxon>Spermatophyta</taxon>
        <taxon>Magnoliopsida</taxon>
        <taxon>eudicotyledons</taxon>
        <taxon>Gunneridae</taxon>
        <taxon>Pentapetalae</taxon>
        <taxon>asterids</taxon>
        <taxon>Cornales</taxon>
        <taxon>Nyssaceae</taxon>
        <taxon>Nyssa</taxon>
    </lineage>
</organism>
<evidence type="ECO:0000256" key="1">
    <source>
        <dbReference type="SAM" id="MobiDB-lite"/>
    </source>
</evidence>
<keyword evidence="3" id="KW-1185">Reference proteome</keyword>
<dbReference type="AlphaFoldDB" id="A0A5J4ZPX2"/>
<sequence>MYGGTPNSFATSKVSVPKRSTTSAKRRVDSAKTLKELRIARSDRVTVSEIRVTIFVSSGRRAISGNNEGDGEVVVKDESLGELIEWDEVTHPWCW</sequence>
<accession>A0A5J4ZPX2</accession>
<proteinExistence type="predicted"/>
<dbReference type="Proteomes" id="UP000325577">
    <property type="component" value="Linkage Group LG5"/>
</dbReference>
<feature type="region of interest" description="Disordered" evidence="1">
    <location>
        <begin position="1"/>
        <end position="27"/>
    </location>
</feature>
<reference evidence="2 3" key="1">
    <citation type="submission" date="2019-09" db="EMBL/GenBank/DDBJ databases">
        <title>A chromosome-level genome assembly of the Chinese tupelo Nyssa sinensis.</title>
        <authorList>
            <person name="Yang X."/>
            <person name="Kang M."/>
            <person name="Yang Y."/>
            <person name="Xiong H."/>
            <person name="Wang M."/>
            <person name="Zhang Z."/>
            <person name="Wang Z."/>
            <person name="Wu H."/>
            <person name="Ma T."/>
            <person name="Liu J."/>
            <person name="Xi Z."/>
        </authorList>
    </citation>
    <scope>NUCLEOTIDE SEQUENCE [LARGE SCALE GENOMIC DNA]</scope>
    <source>
        <strain evidence="2">J267</strain>
        <tissue evidence="2">Leaf</tissue>
    </source>
</reference>
<feature type="compositionally biased region" description="Polar residues" evidence="1">
    <location>
        <begin position="1"/>
        <end position="23"/>
    </location>
</feature>
<protein>
    <submittedName>
        <fullName evidence="2">Uncharacterized protein</fullName>
    </submittedName>
</protein>